<feature type="binding site" evidence="6">
    <location>
        <position position="56"/>
    </location>
    <ligand>
        <name>[4Fe-4S] cluster</name>
        <dbReference type="ChEBI" id="CHEBI:49883"/>
        <note>4Fe-4S-S-AdoMet</note>
    </ligand>
</feature>
<feature type="binding site" evidence="7">
    <location>
        <position position="164"/>
    </location>
    <ligand>
        <name>S-adenosyl-L-methionine</name>
        <dbReference type="ChEBI" id="CHEBI:59789"/>
    </ligand>
</feature>
<dbReference type="STRING" id="747365.Thena_0252"/>
<dbReference type="OrthoDB" id="9802027at2"/>
<dbReference type="GO" id="GO:0051539">
    <property type="term" value="F:4 iron, 4 sulfur cluster binding"/>
    <property type="evidence" value="ECO:0007669"/>
    <property type="project" value="UniProtKB-KW"/>
</dbReference>
<reference evidence="9 10" key="1">
    <citation type="submission" date="2011-04" db="EMBL/GenBank/DDBJ databases">
        <title>The complete genome of Thermodesulfobium narugense DSM 14796.</title>
        <authorList>
            <consortium name="US DOE Joint Genome Institute (JGI-PGF)"/>
            <person name="Lucas S."/>
            <person name="Han J."/>
            <person name="Lapidus A."/>
            <person name="Bruce D."/>
            <person name="Goodwin L."/>
            <person name="Pitluck S."/>
            <person name="Peters L."/>
            <person name="Kyrpides N."/>
            <person name="Mavromatis K."/>
            <person name="Pagani I."/>
            <person name="Ivanova N."/>
            <person name="Ovchinnikova G."/>
            <person name="Zhang X."/>
            <person name="Saunders L."/>
            <person name="Detter J.C."/>
            <person name="Tapia R."/>
            <person name="Han C."/>
            <person name="Land M."/>
            <person name="Hauser L."/>
            <person name="Markowitz V."/>
            <person name="Cheng J.-F."/>
            <person name="Hugenholtz P."/>
            <person name="Woyke T."/>
            <person name="Wu D."/>
            <person name="Spring S."/>
            <person name="Schroeder M."/>
            <person name="Brambilla E."/>
            <person name="Klenk H.-P."/>
            <person name="Eisen J.A."/>
        </authorList>
    </citation>
    <scope>NUCLEOTIDE SEQUENCE [LARGE SCALE GENOMIC DNA]</scope>
    <source>
        <strain evidence="9 10">DSM 14796</strain>
    </source>
</reference>
<feature type="binding site" evidence="7">
    <location>
        <position position="128"/>
    </location>
    <ligand>
        <name>(3R)-3-methyl-D-ornithine</name>
        <dbReference type="ChEBI" id="CHEBI:64642"/>
    </ligand>
</feature>
<dbReference type="AlphaFoldDB" id="M1E6B1"/>
<evidence type="ECO:0000256" key="3">
    <source>
        <dbReference type="ARBA" id="ARBA00022723"/>
    </source>
</evidence>
<dbReference type="NCBIfam" id="TIGR00423">
    <property type="entry name" value="CofH family radical SAM protein"/>
    <property type="match status" value="1"/>
</dbReference>
<accession>M1E6B1</accession>
<dbReference type="PANTHER" id="PTHR43076">
    <property type="entry name" value="FO SYNTHASE (COFH)"/>
    <property type="match status" value="1"/>
</dbReference>
<dbReference type="GO" id="GO:0046872">
    <property type="term" value="F:metal ion binding"/>
    <property type="evidence" value="ECO:0007669"/>
    <property type="project" value="UniProtKB-KW"/>
</dbReference>
<name>M1E6B1_9BACT</name>
<dbReference type="KEGG" id="tnr:Thena_0252"/>
<keyword evidence="10" id="KW-1185">Reference proteome</keyword>
<keyword evidence="2 6" id="KW-0949">S-adenosyl-L-methionine</keyword>
<dbReference type="eggNOG" id="COG1060">
    <property type="taxonomic scope" value="Bacteria"/>
</dbReference>
<feature type="binding site" evidence="7">
    <location>
        <position position="58"/>
    </location>
    <ligand>
        <name>S-adenosyl-L-methionine</name>
        <dbReference type="ChEBI" id="CHEBI:59789"/>
    </ligand>
</feature>
<dbReference type="PANTHER" id="PTHR43076:SF1">
    <property type="entry name" value="LIPOYL SYNTHASE 2"/>
    <property type="match status" value="1"/>
</dbReference>
<dbReference type="SFLD" id="SFLDS00029">
    <property type="entry name" value="Radical_SAM"/>
    <property type="match status" value="1"/>
</dbReference>
<dbReference type="PIRSF" id="PIRSF004762">
    <property type="entry name" value="CHP00423"/>
    <property type="match status" value="1"/>
</dbReference>
<dbReference type="InterPro" id="IPR058240">
    <property type="entry name" value="rSAM_sf"/>
</dbReference>
<gene>
    <name evidence="9" type="ORF">Thena_0252</name>
</gene>
<dbReference type="HOGENOM" id="CLU_040406_1_0_9"/>
<dbReference type="Pfam" id="PF04055">
    <property type="entry name" value="Radical_SAM"/>
    <property type="match status" value="1"/>
</dbReference>
<proteinExistence type="predicted"/>
<keyword evidence="4 6" id="KW-0408">Iron</keyword>
<dbReference type="Proteomes" id="UP000011765">
    <property type="component" value="Chromosome"/>
</dbReference>
<evidence type="ECO:0000256" key="2">
    <source>
        <dbReference type="ARBA" id="ARBA00022691"/>
    </source>
</evidence>
<feature type="binding site" evidence="6">
    <location>
        <position position="52"/>
    </location>
    <ligand>
        <name>[4Fe-4S] cluster</name>
        <dbReference type="ChEBI" id="CHEBI:49883"/>
        <note>4Fe-4S-S-AdoMet</note>
    </ligand>
</feature>
<dbReference type="SFLD" id="SFLDG01389">
    <property type="entry name" value="menaquinone_synthsis_involved"/>
    <property type="match status" value="1"/>
</dbReference>
<dbReference type="PROSITE" id="PS51918">
    <property type="entry name" value="RADICAL_SAM"/>
    <property type="match status" value="1"/>
</dbReference>
<dbReference type="InterPro" id="IPR045567">
    <property type="entry name" value="CofH/MnqC-like_C"/>
</dbReference>
<feature type="binding site" evidence="6">
    <location>
        <position position="59"/>
    </location>
    <ligand>
        <name>[4Fe-4S] cluster</name>
        <dbReference type="ChEBI" id="CHEBI:49883"/>
        <note>4Fe-4S-S-AdoMet</note>
    </ligand>
</feature>
<dbReference type="CDD" id="cd01335">
    <property type="entry name" value="Radical_SAM"/>
    <property type="match status" value="1"/>
</dbReference>
<dbReference type="GO" id="GO:0016765">
    <property type="term" value="F:transferase activity, transferring alkyl or aryl (other than methyl) groups"/>
    <property type="evidence" value="ECO:0007669"/>
    <property type="project" value="InterPro"/>
</dbReference>
<dbReference type="InterPro" id="IPR020050">
    <property type="entry name" value="FO_synthase_su2"/>
</dbReference>
<evidence type="ECO:0000256" key="5">
    <source>
        <dbReference type="ARBA" id="ARBA00023014"/>
    </source>
</evidence>
<feature type="binding site" evidence="7">
    <location>
        <position position="272"/>
    </location>
    <ligand>
        <name>(3R)-3-methyl-D-ornithine</name>
        <dbReference type="ChEBI" id="CHEBI:64642"/>
    </ligand>
</feature>
<dbReference type="GO" id="GO:0044689">
    <property type="term" value="F:7,8-didemethyl-8-hydroxy-5-deazariboflavin synthase activity"/>
    <property type="evidence" value="ECO:0007669"/>
    <property type="project" value="TreeGrafter"/>
</dbReference>
<dbReference type="InterPro" id="IPR007197">
    <property type="entry name" value="rSAM"/>
</dbReference>
<dbReference type="SFLD" id="SFLDG01064">
    <property type="entry name" value="F420__menaquinone_cofactor_bio"/>
    <property type="match status" value="1"/>
</dbReference>
<feature type="binding site" evidence="7">
    <location>
        <position position="294"/>
    </location>
    <ligand>
        <name>(3R)-3-methyl-D-ornithine</name>
        <dbReference type="ChEBI" id="CHEBI:64642"/>
    </ligand>
</feature>
<dbReference type="SFLD" id="SFLDF00342">
    <property type="entry name" value="cyclic_dehypoxanthine_futalosi"/>
    <property type="match status" value="1"/>
</dbReference>
<evidence type="ECO:0000256" key="6">
    <source>
        <dbReference type="PIRSR" id="PIRSR004762-1"/>
    </source>
</evidence>
<feature type="domain" description="Radical SAM core" evidence="8">
    <location>
        <begin position="38"/>
        <end position="279"/>
    </location>
</feature>
<keyword evidence="3" id="KW-0479">Metal-binding</keyword>
<dbReference type="InterPro" id="IPR034405">
    <property type="entry name" value="F420"/>
</dbReference>
<dbReference type="Gene3D" id="3.20.20.70">
    <property type="entry name" value="Aldolase class I"/>
    <property type="match status" value="1"/>
</dbReference>
<keyword evidence="1 6" id="KW-0004">4Fe-4S</keyword>
<evidence type="ECO:0000256" key="4">
    <source>
        <dbReference type="ARBA" id="ARBA00023004"/>
    </source>
</evidence>
<organism evidence="9 10">
    <name type="scientific">Thermodesulfobium narugense DSM 14796</name>
    <dbReference type="NCBI Taxonomy" id="747365"/>
    <lineage>
        <taxon>Bacteria</taxon>
        <taxon>Pseudomonadati</taxon>
        <taxon>Thermodesulfobiota</taxon>
        <taxon>Thermodesulfobiia</taxon>
        <taxon>Thermodesulfobiales</taxon>
        <taxon>Thermodesulfobiaceae</taxon>
        <taxon>Thermodesulfobium</taxon>
    </lineage>
</organism>
<evidence type="ECO:0000313" key="9">
    <source>
        <dbReference type="EMBL" id="AEE13900.1"/>
    </source>
</evidence>
<dbReference type="Pfam" id="PF19288">
    <property type="entry name" value="CofH_C"/>
    <property type="match status" value="1"/>
</dbReference>
<evidence type="ECO:0000256" key="7">
    <source>
        <dbReference type="PIRSR" id="PIRSR004762-2"/>
    </source>
</evidence>
<dbReference type="RefSeq" id="WP_013755630.1">
    <property type="nucleotide sequence ID" value="NC_015499.1"/>
</dbReference>
<sequence length="340" mass="38403">MIKNRISISQAKKLFDLPLFELAKLADKTRAEFGHRKVTYIIDRNINYSNVCTSNCKFCYFSVPVGSKNSIRLSKEEIYKRVDEAVELKATQIMLQGGLDPEFRLKDIIEIFKHIKKKYPDLVLHSLSAAEIDHFSKIERISYKDVIEKLKDAGLQGLPGAGAEILVDKIRQEISPKKISSSTWLHIHRIAHYSGLMSTATMVIGFGETIDDRLQHLKKVRDLQDETGGFIAFIPWIFKSKNKTKWENKIDYLKTVALSRIFFDNIPNIGASWLTVGKDVAPVALLCGANDLGSVMLEENVVASAIGQSHRPQSTEELENLIKSAGFESAQRDAFYNIIK</sequence>
<keyword evidence="5 6" id="KW-0411">Iron-sulfur</keyword>
<evidence type="ECO:0000313" key="10">
    <source>
        <dbReference type="Proteomes" id="UP000011765"/>
    </source>
</evidence>
<protein>
    <submittedName>
        <fullName evidence="9">FO synthase, subunit 2</fullName>
    </submittedName>
</protein>
<evidence type="ECO:0000256" key="1">
    <source>
        <dbReference type="ARBA" id="ARBA00022485"/>
    </source>
</evidence>
<dbReference type="SUPFAM" id="SSF102114">
    <property type="entry name" value="Radical SAM enzymes"/>
    <property type="match status" value="1"/>
</dbReference>
<evidence type="ECO:0000259" key="8">
    <source>
        <dbReference type="PROSITE" id="PS51918"/>
    </source>
</evidence>
<dbReference type="InterPro" id="IPR013785">
    <property type="entry name" value="Aldolase_TIM"/>
</dbReference>
<comment type="cofactor">
    <cofactor evidence="6">
        <name>[4Fe-4S] cluster</name>
        <dbReference type="ChEBI" id="CHEBI:49883"/>
    </cofactor>
    <text evidence="6">Binds 1 [4Fe-4S] cluster. The cluster is coordinated with 3 cysteines and an exchangeable S-adenosyl-L-methionine.</text>
</comment>
<dbReference type="EMBL" id="CP002690">
    <property type="protein sequence ID" value="AEE13900.1"/>
    <property type="molecule type" value="Genomic_DNA"/>
</dbReference>